<comment type="function">
    <text evidence="1">This subunit might be involved in maturation of a crRNA intermediate to its mature form.</text>
</comment>
<evidence type="ECO:0000313" key="8">
    <source>
        <dbReference type="EMBL" id="MCC2189360.1"/>
    </source>
</evidence>
<comment type="similarity">
    <text evidence="2">Belongs to the CRISPR-associated Csm5 family.</text>
</comment>
<proteinExistence type="inferred from homology"/>
<keyword evidence="9" id="KW-1185">Reference proteome</keyword>
<dbReference type="GO" id="GO:0051607">
    <property type="term" value="P:defense response to virus"/>
    <property type="evidence" value="ECO:0007669"/>
    <property type="project" value="UniProtKB-KW"/>
</dbReference>
<evidence type="ECO:0000256" key="1">
    <source>
        <dbReference type="ARBA" id="ARBA00003088"/>
    </source>
</evidence>
<protein>
    <recommendedName>
        <fullName evidence="3">CRISPR system Cms protein Csm5</fullName>
    </recommendedName>
    <alternativeName>
        <fullName evidence="6">CRISPR type III A-associated protein Csm5</fullName>
    </alternativeName>
</protein>
<evidence type="ECO:0000256" key="4">
    <source>
        <dbReference type="ARBA" id="ARBA00022884"/>
    </source>
</evidence>
<feature type="domain" description="CRISPR type III-associated protein" evidence="7">
    <location>
        <begin position="12"/>
        <end position="247"/>
    </location>
</feature>
<dbReference type="PANTHER" id="PTHR38007">
    <property type="entry name" value="CRISPR SYSTEM CMS PROTEIN CSM5"/>
    <property type="match status" value="1"/>
</dbReference>
<keyword evidence="4" id="KW-0694">RNA-binding</keyword>
<organism evidence="8 9">
    <name type="scientific">Fusicatenibacter faecihominis</name>
    <dbReference type="NCBI Taxonomy" id="2881276"/>
    <lineage>
        <taxon>Bacteria</taxon>
        <taxon>Bacillati</taxon>
        <taxon>Bacillota</taxon>
        <taxon>Clostridia</taxon>
        <taxon>Lachnospirales</taxon>
        <taxon>Lachnospiraceae</taxon>
        <taxon>Fusicatenibacter</taxon>
    </lineage>
</organism>
<dbReference type="NCBIfam" id="TIGR01899">
    <property type="entry name" value="cas_TM1807_csm5"/>
    <property type="match status" value="1"/>
</dbReference>
<evidence type="ECO:0000313" key="9">
    <source>
        <dbReference type="Proteomes" id="UP001197875"/>
    </source>
</evidence>
<name>A0AAE3J699_9FIRM</name>
<dbReference type="RefSeq" id="WP_227614718.1">
    <property type="nucleotide sequence ID" value="NZ_JAJEPR010000007.1"/>
</dbReference>
<dbReference type="InterPro" id="IPR010173">
    <property type="entry name" value="CRISPR-assoc_Csm5"/>
</dbReference>
<reference evidence="8 9" key="1">
    <citation type="submission" date="2021-10" db="EMBL/GenBank/DDBJ databases">
        <title>Anaerobic single-cell dispensing facilitates the cultivation of human gut bacteria.</title>
        <authorList>
            <person name="Afrizal A."/>
        </authorList>
    </citation>
    <scope>NUCLEOTIDE SEQUENCE [LARGE SCALE GENOMIC DNA]</scope>
    <source>
        <strain evidence="8 9">CLA-AA-H277</strain>
    </source>
</reference>
<dbReference type="InterPro" id="IPR005537">
    <property type="entry name" value="RAMP_III_fam"/>
</dbReference>
<dbReference type="PANTHER" id="PTHR38007:SF1">
    <property type="entry name" value="CRISPR SYSTEM CMS PROTEIN CSM5"/>
    <property type="match status" value="1"/>
</dbReference>
<dbReference type="Pfam" id="PF03787">
    <property type="entry name" value="RAMPs"/>
    <property type="match status" value="1"/>
</dbReference>
<gene>
    <name evidence="8" type="primary">csm5</name>
    <name evidence="8" type="ORF">LKD71_05975</name>
</gene>
<dbReference type="EMBL" id="JAJEPR010000007">
    <property type="protein sequence ID" value="MCC2189360.1"/>
    <property type="molecule type" value="Genomic_DNA"/>
</dbReference>
<evidence type="ECO:0000256" key="3">
    <source>
        <dbReference type="ARBA" id="ARBA00016113"/>
    </source>
</evidence>
<comment type="caution">
    <text evidence="8">The sequence shown here is derived from an EMBL/GenBank/DDBJ whole genome shotgun (WGS) entry which is preliminary data.</text>
</comment>
<dbReference type="Proteomes" id="UP001197875">
    <property type="component" value="Unassembled WGS sequence"/>
</dbReference>
<evidence type="ECO:0000259" key="7">
    <source>
        <dbReference type="Pfam" id="PF03787"/>
    </source>
</evidence>
<keyword evidence="5" id="KW-0051">Antiviral defense</keyword>
<evidence type="ECO:0000256" key="2">
    <source>
        <dbReference type="ARBA" id="ARBA00006680"/>
    </source>
</evidence>
<evidence type="ECO:0000256" key="5">
    <source>
        <dbReference type="ARBA" id="ARBA00023118"/>
    </source>
</evidence>
<sequence>MNRSLKVYDLSLKVQGPVFVGSGYEIQKKEYLFLNRSTVGIVDAEKLYLLAKRRHLETELERFMVKDTKEDLKHWVQKNKIPTKEIESCMKYVLNAGDIQMERGKMQIMACMVDPYGNPYIPGSSIKGMLRTILLCADIIQYPEKYRIERTSIKQDIQIPCNRKRVLSKNIEAIENKAFHTLKKSEKVNDIMAGLIIGDSDVLERKDIILCQKWDRHIDGKEGTINLLRECVKPGTVIHTSMTIDQSICHLNPEEILKAVEIFYDRYYDVFQSKFSGMDRASDQTVFLGGGCGFVSKTMTYAMFEGQEGVSIVKDIFEKTGVPRDHKHDEDVRKGVSPHVLKCTRYKGKEYMMGQCELSIS</sequence>
<accession>A0AAE3J699</accession>
<dbReference type="GO" id="GO:0003723">
    <property type="term" value="F:RNA binding"/>
    <property type="evidence" value="ECO:0007669"/>
    <property type="project" value="UniProtKB-KW"/>
</dbReference>
<evidence type="ECO:0000256" key="6">
    <source>
        <dbReference type="ARBA" id="ARBA00031720"/>
    </source>
</evidence>
<dbReference type="AlphaFoldDB" id="A0AAE3J699"/>